<evidence type="ECO:0000313" key="5">
    <source>
        <dbReference type="RefSeq" id="XP_010262112.1"/>
    </source>
</evidence>
<feature type="compositionally biased region" description="Basic and acidic residues" evidence="1">
    <location>
        <begin position="133"/>
        <end position="150"/>
    </location>
</feature>
<keyword evidence="4" id="KW-1185">Reference proteome</keyword>
<keyword evidence="2" id="KW-0812">Transmembrane</keyword>
<feature type="compositionally biased region" description="Basic and acidic residues" evidence="1">
    <location>
        <begin position="176"/>
        <end position="199"/>
    </location>
</feature>
<dbReference type="AlphaFoldDB" id="A0A1U8AIX2"/>
<feature type="transmembrane region" description="Helical" evidence="2">
    <location>
        <begin position="20"/>
        <end position="41"/>
    </location>
</feature>
<dbReference type="eggNOG" id="ENOG502RYM2">
    <property type="taxonomic scope" value="Eukaryota"/>
</dbReference>
<dbReference type="Pfam" id="PF05553">
    <property type="entry name" value="DUF761"/>
    <property type="match status" value="1"/>
</dbReference>
<dbReference type="Pfam" id="PF14364">
    <property type="entry name" value="DUF4408"/>
    <property type="match status" value="1"/>
</dbReference>
<dbReference type="GeneID" id="104600711"/>
<dbReference type="InterPro" id="IPR025520">
    <property type="entry name" value="DUF4408"/>
</dbReference>
<dbReference type="Proteomes" id="UP000189703">
    <property type="component" value="Unplaced"/>
</dbReference>
<accession>A0A1U8AIX2</accession>
<protein>
    <submittedName>
        <fullName evidence="5">Uncharacterized protein LOC104600711</fullName>
    </submittedName>
</protein>
<gene>
    <name evidence="5" type="primary">LOC104600711</name>
</gene>
<evidence type="ECO:0000256" key="1">
    <source>
        <dbReference type="SAM" id="MobiDB-lite"/>
    </source>
</evidence>
<dbReference type="KEGG" id="nnu:104600711"/>
<dbReference type="PANTHER" id="PTHR33098:SF53">
    <property type="entry name" value="OS05G0540900 PROTEIN"/>
    <property type="match status" value="1"/>
</dbReference>
<feature type="region of interest" description="Disordered" evidence="1">
    <location>
        <begin position="105"/>
        <end position="204"/>
    </location>
</feature>
<organism evidence="4 5">
    <name type="scientific">Nelumbo nucifera</name>
    <name type="common">Sacred lotus</name>
    <dbReference type="NCBI Taxonomy" id="4432"/>
    <lineage>
        <taxon>Eukaryota</taxon>
        <taxon>Viridiplantae</taxon>
        <taxon>Streptophyta</taxon>
        <taxon>Embryophyta</taxon>
        <taxon>Tracheophyta</taxon>
        <taxon>Spermatophyta</taxon>
        <taxon>Magnoliopsida</taxon>
        <taxon>Proteales</taxon>
        <taxon>Nelumbonaceae</taxon>
        <taxon>Nelumbo</taxon>
    </lineage>
</organism>
<dbReference type="RefSeq" id="XP_010262112.1">
    <property type="nucleotide sequence ID" value="XM_010263810.2"/>
</dbReference>
<evidence type="ECO:0000256" key="2">
    <source>
        <dbReference type="SAM" id="Phobius"/>
    </source>
</evidence>
<dbReference type="OrthoDB" id="1931904at2759"/>
<dbReference type="PANTHER" id="PTHR33098">
    <property type="entry name" value="COTTON FIBER (DUF761)"/>
    <property type="match status" value="1"/>
</dbReference>
<sequence length="246" mass="28421">MLEESVPSIWASMYSWFTPTVLFLLLNLMIGTIAVTSSLGSHKHDHNKDERHGHHPQLARAPSVLQRLKSINLYRYRSEEFNAFPTITTAYQPPETEVVQKIEPTEQHQQVQEEDEVVEEEEEEEKVGRAVHHNPDQVHDHHVSRSKSDTKPSSGDIPVKLPQKMKKSATTKSAFRHFEEEDIVERRRPSTVRENESKASDLQSVGVDEEVDAKADDFINRFKQQLKLQRLDSIMRYKEMLSRGAK</sequence>
<feature type="region of interest" description="Disordered" evidence="1">
    <location>
        <begin position="39"/>
        <end position="62"/>
    </location>
</feature>
<keyword evidence="2" id="KW-0472">Membrane</keyword>
<dbReference type="InterPro" id="IPR008480">
    <property type="entry name" value="DUF761_pln"/>
</dbReference>
<name>A0A1U8AIX2_NELNU</name>
<reference evidence="5" key="1">
    <citation type="submission" date="2025-08" db="UniProtKB">
        <authorList>
            <consortium name="RefSeq"/>
        </authorList>
    </citation>
    <scope>IDENTIFICATION</scope>
</reference>
<keyword evidence="2" id="KW-1133">Transmembrane helix</keyword>
<feature type="domain" description="DUF4408" evidence="3">
    <location>
        <begin position="7"/>
        <end position="39"/>
    </location>
</feature>
<dbReference type="InParanoid" id="A0A1U8AIX2"/>
<dbReference type="FunCoup" id="A0A1U8AIX2">
    <property type="interactions" value="1708"/>
</dbReference>
<dbReference type="OMA" id="LYSWFTP"/>
<proteinExistence type="predicted"/>
<feature type="compositionally biased region" description="Acidic residues" evidence="1">
    <location>
        <begin position="112"/>
        <end position="125"/>
    </location>
</feature>
<evidence type="ECO:0000259" key="3">
    <source>
        <dbReference type="Pfam" id="PF14364"/>
    </source>
</evidence>
<evidence type="ECO:0000313" key="4">
    <source>
        <dbReference type="Proteomes" id="UP000189703"/>
    </source>
</evidence>